<keyword evidence="5" id="KW-0324">Glycolysis</keyword>
<dbReference type="GO" id="GO:0046872">
    <property type="term" value="F:metal ion binding"/>
    <property type="evidence" value="ECO:0007669"/>
    <property type="project" value="InterPro"/>
</dbReference>
<evidence type="ECO:0000313" key="7">
    <source>
        <dbReference type="EMBL" id="MPN25455.1"/>
    </source>
</evidence>
<dbReference type="InterPro" id="IPR004456">
    <property type="entry name" value="Pglycerate_mutase_ApgM"/>
</dbReference>
<dbReference type="EMBL" id="VSSQ01074641">
    <property type="protein sequence ID" value="MPN25455.1"/>
    <property type="molecule type" value="Genomic_DNA"/>
</dbReference>
<protein>
    <recommendedName>
        <fullName evidence="6">Metalloenzyme domain-containing protein</fullName>
    </recommendedName>
</protein>
<comment type="function">
    <text evidence="2">Catalyzes the interconversion of 2-phosphoglycerate and 3-phosphoglycerate.</text>
</comment>
<dbReference type="SUPFAM" id="SSF53649">
    <property type="entry name" value="Alkaline phosphatase-like"/>
    <property type="match status" value="1"/>
</dbReference>
<evidence type="ECO:0000256" key="5">
    <source>
        <dbReference type="ARBA" id="ARBA00023152"/>
    </source>
</evidence>
<dbReference type="PANTHER" id="PTHR31209:SF4">
    <property type="entry name" value="2,3-BISPHOSPHOGLYCERATE-INDEPENDENT PHOSPHOGLYCERATE MUTASE"/>
    <property type="match status" value="1"/>
</dbReference>
<organism evidence="7">
    <name type="scientific">bioreactor metagenome</name>
    <dbReference type="NCBI Taxonomy" id="1076179"/>
    <lineage>
        <taxon>unclassified sequences</taxon>
        <taxon>metagenomes</taxon>
        <taxon>ecological metagenomes</taxon>
    </lineage>
</organism>
<comment type="pathway">
    <text evidence="3">Carbohydrate degradation.</text>
</comment>
<dbReference type="PANTHER" id="PTHR31209">
    <property type="entry name" value="COFACTOR-INDEPENDENT PHOSPHOGLYCERATE MUTASE"/>
    <property type="match status" value="1"/>
</dbReference>
<evidence type="ECO:0000259" key="6">
    <source>
        <dbReference type="Pfam" id="PF01676"/>
    </source>
</evidence>
<proteinExistence type="inferred from homology"/>
<evidence type="ECO:0000256" key="2">
    <source>
        <dbReference type="ARBA" id="ARBA00002315"/>
    </source>
</evidence>
<dbReference type="GO" id="GO:0006096">
    <property type="term" value="P:glycolytic process"/>
    <property type="evidence" value="ECO:0007669"/>
    <property type="project" value="UniProtKB-KW"/>
</dbReference>
<comment type="catalytic activity">
    <reaction evidence="1">
        <text>(2R)-2-phosphoglycerate = (2R)-3-phosphoglycerate</text>
        <dbReference type="Rhea" id="RHEA:15901"/>
        <dbReference type="ChEBI" id="CHEBI:58272"/>
        <dbReference type="ChEBI" id="CHEBI:58289"/>
        <dbReference type="EC" id="5.4.2.12"/>
    </reaction>
</comment>
<dbReference type="Pfam" id="PF01676">
    <property type="entry name" value="Metalloenzyme"/>
    <property type="match status" value="1"/>
</dbReference>
<feature type="domain" description="Metalloenzyme" evidence="6">
    <location>
        <begin position="44"/>
        <end position="182"/>
    </location>
</feature>
<sequence>MRLTPADASPEARHTVEFLEELAGRTDEFLCRHPLNAAAASPANAIWPWSPGRKPALASFAERYAGKRGAIVSAVDVVKGIGRAAGMTVLDVPGATGFIDTNYAGKVAAALKALADHDLVYVHVEAIDECSHMGDLELKLRAIRDFDAKIVAPIRAALAGQDVNYAILPDHPVPLALRKHTPRRCRWRSAAAA</sequence>
<evidence type="ECO:0000256" key="3">
    <source>
        <dbReference type="ARBA" id="ARBA00004921"/>
    </source>
</evidence>
<evidence type="ECO:0000256" key="1">
    <source>
        <dbReference type="ARBA" id="ARBA00000370"/>
    </source>
</evidence>
<comment type="similarity">
    <text evidence="4">Belongs to the BPG-independent phosphoglycerate mutase family. A-PGAM subfamily.</text>
</comment>
<dbReference type="GO" id="GO:0004619">
    <property type="term" value="F:phosphoglycerate mutase activity"/>
    <property type="evidence" value="ECO:0007669"/>
    <property type="project" value="UniProtKB-EC"/>
</dbReference>
<evidence type="ECO:0000256" key="4">
    <source>
        <dbReference type="ARBA" id="ARBA00005524"/>
    </source>
</evidence>
<accession>A0A645GFI5</accession>
<dbReference type="InterPro" id="IPR006124">
    <property type="entry name" value="Metalloenzyme"/>
</dbReference>
<reference evidence="7" key="1">
    <citation type="submission" date="2019-08" db="EMBL/GenBank/DDBJ databases">
        <authorList>
            <person name="Kucharzyk K."/>
            <person name="Murdoch R.W."/>
            <person name="Higgins S."/>
            <person name="Loffler F."/>
        </authorList>
    </citation>
    <scope>NUCLEOTIDE SEQUENCE</scope>
</reference>
<dbReference type="AlphaFoldDB" id="A0A645GFI5"/>
<dbReference type="InterPro" id="IPR017850">
    <property type="entry name" value="Alkaline_phosphatase_core_sf"/>
</dbReference>
<comment type="caution">
    <text evidence="7">The sequence shown here is derived from an EMBL/GenBank/DDBJ whole genome shotgun (WGS) entry which is preliminary data.</text>
</comment>
<name>A0A645GFI5_9ZZZZ</name>
<dbReference type="Gene3D" id="3.40.720.10">
    <property type="entry name" value="Alkaline Phosphatase, subunit A"/>
    <property type="match status" value="1"/>
</dbReference>
<gene>
    <name evidence="7" type="ORF">SDC9_172864</name>
</gene>